<evidence type="ECO:0000313" key="2">
    <source>
        <dbReference type="Proteomes" id="UP000095743"/>
    </source>
</evidence>
<reference evidence="1 2" key="1">
    <citation type="submission" date="2016-09" db="EMBL/GenBank/DDBJ databases">
        <title>Genomic analysis reveals versatility of anaerobic energy metabolism of Geosporobacter ferrireducens IRF9 of phylum Firmicutes.</title>
        <authorList>
            <person name="Kim S.-J."/>
        </authorList>
    </citation>
    <scope>NUCLEOTIDE SEQUENCE [LARGE SCALE GENOMIC DNA]</scope>
    <source>
        <strain evidence="1 2">IRF9</strain>
    </source>
</reference>
<sequence>MNYYPYGYNTYPYTYYRGYTPGYIYPQAPVLPNGETNIAEWQSEEARSEYQVNHLTMQARTELMSFYRELEGFGIDRSTAEFLVRFVVSFTVNNAEKYSGTVAQKAAALYRDLGNQHSWIIMMMRNFGIPMQQITKLLTTLIEYVLTRMAGPVRPPESIDQRSVRITNQIREQTTVFAELDRYGVTASIANSIVRAVVLFTLRNSTVDEPPRNIRRRADEIYRLLEKSNLNLISDLRAYRIPPGQIRGILRNIIIFTLRDIYTT</sequence>
<dbReference type="STRING" id="1424294.Gferi_23210"/>
<keyword evidence="2" id="KW-1185">Reference proteome</keyword>
<accession>A0A1D8GMR7</accession>
<gene>
    <name evidence="1" type="ORF">Gferi_23210</name>
</gene>
<dbReference type="Proteomes" id="UP000095743">
    <property type="component" value="Chromosome"/>
</dbReference>
<proteinExistence type="predicted"/>
<dbReference type="OrthoDB" id="1952265at2"/>
<dbReference type="AlphaFoldDB" id="A0A1D8GMR7"/>
<dbReference type="EMBL" id="CP017269">
    <property type="protein sequence ID" value="AOT72194.1"/>
    <property type="molecule type" value="Genomic_DNA"/>
</dbReference>
<dbReference type="KEGG" id="gfe:Gferi_23210"/>
<dbReference type="RefSeq" id="WP_069980509.1">
    <property type="nucleotide sequence ID" value="NZ_CP017269.1"/>
</dbReference>
<name>A0A1D8GMR7_9FIRM</name>
<organism evidence="1 2">
    <name type="scientific">Geosporobacter ferrireducens</name>
    <dbReference type="NCBI Taxonomy" id="1424294"/>
    <lineage>
        <taxon>Bacteria</taxon>
        <taxon>Bacillati</taxon>
        <taxon>Bacillota</taxon>
        <taxon>Clostridia</taxon>
        <taxon>Peptostreptococcales</taxon>
        <taxon>Thermotaleaceae</taxon>
        <taxon>Geosporobacter</taxon>
    </lineage>
</organism>
<protein>
    <submittedName>
        <fullName evidence="1">Uncharacterized protein</fullName>
    </submittedName>
</protein>
<evidence type="ECO:0000313" key="1">
    <source>
        <dbReference type="EMBL" id="AOT72194.1"/>
    </source>
</evidence>